<dbReference type="PANTHER" id="PTHR37308:SF1">
    <property type="entry name" value="POLYPRENYL-PHOSPHATE TRANSPORTER"/>
    <property type="match status" value="1"/>
</dbReference>
<dbReference type="AlphaFoldDB" id="A0A846MPQ4"/>
<keyword evidence="3" id="KW-1185">Reference proteome</keyword>
<feature type="transmembrane region" description="Helical" evidence="1">
    <location>
        <begin position="124"/>
        <end position="142"/>
    </location>
</feature>
<reference evidence="2 3" key="1">
    <citation type="submission" date="2020-03" db="EMBL/GenBank/DDBJ databases">
        <title>Genomic Encyclopedia of Type Strains, Phase IV (KMG-IV): sequencing the most valuable type-strain genomes for metagenomic binning, comparative biology and taxonomic classification.</title>
        <authorList>
            <person name="Goeker M."/>
        </authorList>
    </citation>
    <scope>NUCLEOTIDE SEQUENCE [LARGE SCALE GENOMIC DNA]</scope>
    <source>
        <strain evidence="2 3">DSM 5718</strain>
    </source>
</reference>
<keyword evidence="1" id="KW-0812">Transmembrane</keyword>
<dbReference type="Pfam" id="PF04018">
    <property type="entry name" value="VCA0040-like"/>
    <property type="match status" value="1"/>
</dbReference>
<feature type="transmembrane region" description="Helical" evidence="1">
    <location>
        <begin position="278"/>
        <end position="297"/>
    </location>
</feature>
<name>A0A846MPQ4_9BACT</name>
<dbReference type="PANTHER" id="PTHR37308">
    <property type="entry name" value="INTEGRAL MEMBRANE PROTEIN"/>
    <property type="match status" value="1"/>
</dbReference>
<gene>
    <name evidence="2" type="ORF">FHS56_000897</name>
</gene>
<feature type="transmembrane region" description="Helical" evidence="1">
    <location>
        <begin position="72"/>
        <end position="94"/>
    </location>
</feature>
<evidence type="ECO:0000256" key="1">
    <source>
        <dbReference type="SAM" id="Phobius"/>
    </source>
</evidence>
<proteinExistence type="predicted"/>
<dbReference type="InterPro" id="IPR007163">
    <property type="entry name" value="VCA0040-like"/>
</dbReference>
<keyword evidence="1" id="KW-1133">Transmembrane helix</keyword>
<feature type="transmembrane region" description="Helical" evidence="1">
    <location>
        <begin position="154"/>
        <end position="183"/>
    </location>
</feature>
<feature type="transmembrane region" description="Helical" evidence="1">
    <location>
        <begin position="100"/>
        <end position="117"/>
    </location>
</feature>
<keyword evidence="1" id="KW-0472">Membrane</keyword>
<dbReference type="RefSeq" id="WP_208409625.1">
    <property type="nucleotide sequence ID" value="NZ_JAASRN010000001.1"/>
</dbReference>
<sequence>MKEYRRAFTLWLKGLAMGSADVVPGVSGGTVALIAGIYTELIDTLKNIDAEALKLLFRFRLKEFWHKINGSFLLPLLLGIATALLSLARLITYLLQHHPVVVWSFFFGLILASVWLVGREIKHWHIGSWLAFAAGTAMAYWLTASMPAETPNSLWFVFISGAIAICAMILPGISGSFILVLLGKYTFILEALKGLRIEVIGTFAAGCVVGLLSFVRLLSHLLHRFPSTTMATLAGFMLGSLNKIWPWKEVISTNSKGVPLLTRNVFPASYEQLYGQDAQLELALLSCIVGIVLIVALEKMSKKKTSSISSISTN</sequence>
<accession>A0A846MPQ4</accession>
<comment type="caution">
    <text evidence="2">The sequence shown here is derived from an EMBL/GenBank/DDBJ whole genome shotgun (WGS) entry which is preliminary data.</text>
</comment>
<dbReference type="Proteomes" id="UP000537126">
    <property type="component" value="Unassembled WGS sequence"/>
</dbReference>
<feature type="transmembrane region" description="Helical" evidence="1">
    <location>
        <begin position="195"/>
        <end position="218"/>
    </location>
</feature>
<protein>
    <submittedName>
        <fullName evidence="2">Putative membrane protein</fullName>
    </submittedName>
</protein>
<evidence type="ECO:0000313" key="2">
    <source>
        <dbReference type="EMBL" id="NIK73411.1"/>
    </source>
</evidence>
<dbReference type="EMBL" id="JAASRN010000001">
    <property type="protein sequence ID" value="NIK73411.1"/>
    <property type="molecule type" value="Genomic_DNA"/>
</dbReference>
<evidence type="ECO:0000313" key="3">
    <source>
        <dbReference type="Proteomes" id="UP000537126"/>
    </source>
</evidence>
<organism evidence="2 3">
    <name type="scientific">Thermonema lapsum</name>
    <dbReference type="NCBI Taxonomy" id="28195"/>
    <lineage>
        <taxon>Bacteria</taxon>
        <taxon>Pseudomonadati</taxon>
        <taxon>Bacteroidota</taxon>
        <taxon>Cytophagia</taxon>
        <taxon>Cytophagales</taxon>
        <taxon>Thermonemataceae</taxon>
        <taxon>Thermonema</taxon>
    </lineage>
</organism>